<dbReference type="RefSeq" id="XP_007871375.1">
    <property type="nucleotide sequence ID" value="XM_007873184.1"/>
</dbReference>
<evidence type="ECO:0000313" key="1">
    <source>
        <dbReference type="EMBL" id="EPQ50170.1"/>
    </source>
</evidence>
<dbReference type="AlphaFoldDB" id="S7R706"/>
<dbReference type="Proteomes" id="UP000030669">
    <property type="component" value="Unassembled WGS sequence"/>
</dbReference>
<keyword evidence="2" id="KW-1185">Reference proteome</keyword>
<gene>
    <name evidence="1" type="ORF">GLOTRDRAFT_50945</name>
</gene>
<feature type="non-terminal residue" evidence="1">
    <location>
        <position position="1"/>
    </location>
</feature>
<name>S7R706_GLOTA</name>
<protein>
    <recommendedName>
        <fullName evidence="3">Prolyl 4-hydroxylase alpha subunit Fe(2+) 2OG dioxygenase domain-containing protein</fullName>
    </recommendedName>
</protein>
<dbReference type="KEGG" id="gtr:GLOTRDRAFT_50945"/>
<dbReference type="OMA" id="RTHETRM"/>
<dbReference type="HOGENOM" id="CLU_031314_0_0_1"/>
<reference evidence="1 2" key="1">
    <citation type="journal article" date="2012" name="Science">
        <title>The Paleozoic origin of enzymatic lignin decomposition reconstructed from 31 fungal genomes.</title>
        <authorList>
            <person name="Floudas D."/>
            <person name="Binder M."/>
            <person name="Riley R."/>
            <person name="Barry K."/>
            <person name="Blanchette R.A."/>
            <person name="Henrissat B."/>
            <person name="Martinez A.T."/>
            <person name="Otillar R."/>
            <person name="Spatafora J.W."/>
            <person name="Yadav J.S."/>
            <person name="Aerts A."/>
            <person name="Benoit I."/>
            <person name="Boyd A."/>
            <person name="Carlson A."/>
            <person name="Copeland A."/>
            <person name="Coutinho P.M."/>
            <person name="de Vries R.P."/>
            <person name="Ferreira P."/>
            <person name="Findley K."/>
            <person name="Foster B."/>
            <person name="Gaskell J."/>
            <person name="Glotzer D."/>
            <person name="Gorecki P."/>
            <person name="Heitman J."/>
            <person name="Hesse C."/>
            <person name="Hori C."/>
            <person name="Igarashi K."/>
            <person name="Jurgens J.A."/>
            <person name="Kallen N."/>
            <person name="Kersten P."/>
            <person name="Kohler A."/>
            <person name="Kuees U."/>
            <person name="Kumar T.K.A."/>
            <person name="Kuo A."/>
            <person name="LaButti K."/>
            <person name="Larrondo L.F."/>
            <person name="Lindquist E."/>
            <person name="Ling A."/>
            <person name="Lombard V."/>
            <person name="Lucas S."/>
            <person name="Lundell T."/>
            <person name="Martin R."/>
            <person name="McLaughlin D.J."/>
            <person name="Morgenstern I."/>
            <person name="Morin E."/>
            <person name="Murat C."/>
            <person name="Nagy L.G."/>
            <person name="Nolan M."/>
            <person name="Ohm R.A."/>
            <person name="Patyshakuliyeva A."/>
            <person name="Rokas A."/>
            <person name="Ruiz-Duenas F.J."/>
            <person name="Sabat G."/>
            <person name="Salamov A."/>
            <person name="Samejima M."/>
            <person name="Schmutz J."/>
            <person name="Slot J.C."/>
            <person name="St John F."/>
            <person name="Stenlid J."/>
            <person name="Sun H."/>
            <person name="Sun S."/>
            <person name="Syed K."/>
            <person name="Tsang A."/>
            <person name="Wiebenga A."/>
            <person name="Young D."/>
            <person name="Pisabarro A."/>
            <person name="Eastwood D.C."/>
            <person name="Martin F."/>
            <person name="Cullen D."/>
            <person name="Grigoriev I.V."/>
            <person name="Hibbett D.S."/>
        </authorList>
    </citation>
    <scope>NUCLEOTIDE SEQUENCE [LARGE SCALE GENOMIC DNA]</scope>
    <source>
        <strain evidence="1 2">ATCC 11539</strain>
    </source>
</reference>
<organism evidence="1 2">
    <name type="scientific">Gloeophyllum trabeum (strain ATCC 11539 / FP-39264 / Madison 617)</name>
    <name type="common">Brown rot fungus</name>
    <dbReference type="NCBI Taxonomy" id="670483"/>
    <lineage>
        <taxon>Eukaryota</taxon>
        <taxon>Fungi</taxon>
        <taxon>Dikarya</taxon>
        <taxon>Basidiomycota</taxon>
        <taxon>Agaricomycotina</taxon>
        <taxon>Agaricomycetes</taxon>
        <taxon>Gloeophyllales</taxon>
        <taxon>Gloeophyllaceae</taxon>
        <taxon>Gloeophyllum</taxon>
    </lineage>
</organism>
<evidence type="ECO:0000313" key="2">
    <source>
        <dbReference type="Proteomes" id="UP000030669"/>
    </source>
</evidence>
<sequence>GAFALASPLIHRYYDDTLQGLCQSNSNLRPPFEFSPWSCCCFNLGKQVRAYRHRDHLNCPFGWCAISALGWFDPKKGGHLVLWDLKLVIEFPPGSTIFIPSALLLHSNLPVRPGEKRFSFVQWSAGALFRWVEFGFRGVKEYMEGRPAKEASVLNEERWRTGMMMMPRLSHFRPE</sequence>
<accession>S7R706</accession>
<dbReference type="eggNOG" id="ENOG502SNUP">
    <property type="taxonomic scope" value="Eukaryota"/>
</dbReference>
<proteinExistence type="predicted"/>
<evidence type="ECO:0008006" key="3">
    <source>
        <dbReference type="Google" id="ProtNLM"/>
    </source>
</evidence>
<dbReference type="EMBL" id="KB469336">
    <property type="protein sequence ID" value="EPQ50170.1"/>
    <property type="molecule type" value="Genomic_DNA"/>
</dbReference>
<dbReference type="GeneID" id="19306775"/>
<dbReference type="OrthoDB" id="3202607at2759"/>
<dbReference type="Gene3D" id="3.60.130.30">
    <property type="match status" value="1"/>
</dbReference>